<proteinExistence type="predicted"/>
<feature type="signal peptide" evidence="1">
    <location>
        <begin position="1"/>
        <end position="23"/>
    </location>
</feature>
<evidence type="ECO:0000256" key="1">
    <source>
        <dbReference type="SAM" id="SignalP"/>
    </source>
</evidence>
<sequence>MGPLLLLLMLLVVLGGGELGTWGLPTGCKHDGCAQGTSRAAGAQNWVVYKSLELSQVLPPDSEQQQDI</sequence>
<accession>G3I6F4</accession>
<dbReference type="AlphaFoldDB" id="G3I6F4"/>
<evidence type="ECO:0000313" key="2">
    <source>
        <dbReference type="EMBL" id="EGV95584.1"/>
    </source>
</evidence>
<dbReference type="STRING" id="10029.G3I6F4"/>
<organism evidence="2 3">
    <name type="scientific">Cricetulus griseus</name>
    <name type="common">Chinese hamster</name>
    <name type="synonym">Cricetulus barabensis griseus</name>
    <dbReference type="NCBI Taxonomy" id="10029"/>
    <lineage>
        <taxon>Eukaryota</taxon>
        <taxon>Metazoa</taxon>
        <taxon>Chordata</taxon>
        <taxon>Craniata</taxon>
        <taxon>Vertebrata</taxon>
        <taxon>Euteleostomi</taxon>
        <taxon>Mammalia</taxon>
        <taxon>Eutheria</taxon>
        <taxon>Euarchontoglires</taxon>
        <taxon>Glires</taxon>
        <taxon>Rodentia</taxon>
        <taxon>Myomorpha</taxon>
        <taxon>Muroidea</taxon>
        <taxon>Cricetidae</taxon>
        <taxon>Cricetinae</taxon>
        <taxon>Cricetulus</taxon>
    </lineage>
</organism>
<reference evidence="3" key="1">
    <citation type="journal article" date="2011" name="Nat. Biotechnol.">
        <title>The genomic sequence of the Chinese hamster ovary (CHO)-K1 cell line.</title>
        <authorList>
            <person name="Xu X."/>
            <person name="Nagarajan H."/>
            <person name="Lewis N.E."/>
            <person name="Pan S."/>
            <person name="Cai Z."/>
            <person name="Liu X."/>
            <person name="Chen W."/>
            <person name="Xie M."/>
            <person name="Wang W."/>
            <person name="Hammond S."/>
            <person name="Andersen M.R."/>
            <person name="Neff N."/>
            <person name="Passarelli B."/>
            <person name="Koh W."/>
            <person name="Fan H.C."/>
            <person name="Wang J."/>
            <person name="Gui Y."/>
            <person name="Lee K.H."/>
            <person name="Betenbaugh M.J."/>
            <person name="Quake S.R."/>
            <person name="Famili I."/>
            <person name="Palsson B.O."/>
            <person name="Wang J."/>
        </authorList>
    </citation>
    <scope>NUCLEOTIDE SEQUENCE [LARGE SCALE GENOMIC DNA]</scope>
    <source>
        <strain evidence="3">CHO K1 cell line</strain>
    </source>
</reference>
<name>G3I6F4_CRIGR</name>
<dbReference type="Proteomes" id="UP000001075">
    <property type="component" value="Unassembled WGS sequence"/>
</dbReference>
<feature type="chain" id="PRO_5003445112" evidence="1">
    <location>
        <begin position="24"/>
        <end position="68"/>
    </location>
</feature>
<keyword evidence="1" id="KW-0732">Signal</keyword>
<gene>
    <name evidence="2" type="ORF">I79_019075</name>
</gene>
<evidence type="ECO:0000313" key="3">
    <source>
        <dbReference type="Proteomes" id="UP000001075"/>
    </source>
</evidence>
<protein>
    <submittedName>
        <fullName evidence="2">Uncharacterized protein</fullName>
    </submittedName>
</protein>
<dbReference type="InParanoid" id="G3I6F4"/>
<dbReference type="EMBL" id="JH001366">
    <property type="protein sequence ID" value="EGV95584.1"/>
    <property type="molecule type" value="Genomic_DNA"/>
</dbReference>